<dbReference type="AlphaFoldDB" id="A0AAV9HTF5"/>
<keyword evidence="5" id="KW-1185">Reference proteome</keyword>
<proteinExistence type="inferred from homology"/>
<evidence type="ECO:0000256" key="1">
    <source>
        <dbReference type="ARBA" id="ARBA00009003"/>
    </source>
</evidence>
<feature type="transmembrane region" description="Helical" evidence="3">
    <location>
        <begin position="320"/>
        <end position="338"/>
    </location>
</feature>
<dbReference type="InterPro" id="IPR029044">
    <property type="entry name" value="Nucleotide-diphossugar_trans"/>
</dbReference>
<sequence length="350" mass="39977">MGNTHPPRTSAWLGPRRRHRLRGAFILVLITITLLGLYATRDALYDAYTLAALPFRWGHHANRFYISQERDGFDLTFGNYSSDQLSAEDQGYQDKVPAVLHHISLGGGGSSGLAKTRDRWMEVRQSCLDIHRGWEARMWTDEAADAFVEAEYPELWDMWKYGYRFPIQRIDALRYMVLYRYGGAILDMDLQCKRGLGPLRRFEFVAPAAHPTGLSIGFMMASKGNKFVGDLVANLKRYNRGWLGLPYPTVMFSTGCHYASTIHAFQRNRTELKILSGTRENPRMHSLNGPVSTPIFNHLGSSSWHSYDAALIVSIGKLQAWRLPLMLIGGSLVSFILVRRIRRRRLLRKL</sequence>
<dbReference type="Gene3D" id="3.90.550.20">
    <property type="match status" value="1"/>
</dbReference>
<dbReference type="GO" id="GO:0000030">
    <property type="term" value="F:mannosyltransferase activity"/>
    <property type="evidence" value="ECO:0007669"/>
    <property type="project" value="TreeGrafter"/>
</dbReference>
<keyword evidence="3" id="KW-1133">Transmembrane helix</keyword>
<dbReference type="Pfam" id="PF04488">
    <property type="entry name" value="Gly_transf_sug"/>
    <property type="match status" value="1"/>
</dbReference>
<evidence type="ECO:0000256" key="2">
    <source>
        <dbReference type="ARBA" id="ARBA00022679"/>
    </source>
</evidence>
<name>A0AAV9HTF5_9PEZI</name>
<keyword evidence="3" id="KW-0812">Transmembrane</keyword>
<dbReference type="GO" id="GO:0016020">
    <property type="term" value="C:membrane"/>
    <property type="evidence" value="ECO:0007669"/>
    <property type="project" value="GOC"/>
</dbReference>
<keyword evidence="2" id="KW-0808">Transferase</keyword>
<accession>A0AAV9HTF5</accession>
<dbReference type="InterPro" id="IPR007577">
    <property type="entry name" value="GlycoTrfase_DXD_sugar-bd_CS"/>
</dbReference>
<reference evidence="4" key="1">
    <citation type="journal article" date="2023" name="Mol. Phylogenet. Evol.">
        <title>Genome-scale phylogeny and comparative genomics of the fungal order Sordariales.</title>
        <authorList>
            <person name="Hensen N."/>
            <person name="Bonometti L."/>
            <person name="Westerberg I."/>
            <person name="Brannstrom I.O."/>
            <person name="Guillou S."/>
            <person name="Cros-Aarteil S."/>
            <person name="Calhoun S."/>
            <person name="Haridas S."/>
            <person name="Kuo A."/>
            <person name="Mondo S."/>
            <person name="Pangilinan J."/>
            <person name="Riley R."/>
            <person name="LaButti K."/>
            <person name="Andreopoulos B."/>
            <person name="Lipzen A."/>
            <person name="Chen C."/>
            <person name="Yan M."/>
            <person name="Daum C."/>
            <person name="Ng V."/>
            <person name="Clum A."/>
            <person name="Steindorff A."/>
            <person name="Ohm R.A."/>
            <person name="Martin F."/>
            <person name="Silar P."/>
            <person name="Natvig D.O."/>
            <person name="Lalanne C."/>
            <person name="Gautier V."/>
            <person name="Ament-Velasquez S.L."/>
            <person name="Kruys A."/>
            <person name="Hutchinson M.I."/>
            <person name="Powell A.J."/>
            <person name="Barry K."/>
            <person name="Miller A.N."/>
            <person name="Grigoriev I.V."/>
            <person name="Debuchy R."/>
            <person name="Gladieux P."/>
            <person name="Hiltunen Thoren M."/>
            <person name="Johannesson H."/>
        </authorList>
    </citation>
    <scope>NUCLEOTIDE SEQUENCE</scope>
    <source>
        <strain evidence="4">PSN324</strain>
    </source>
</reference>
<evidence type="ECO:0000313" key="4">
    <source>
        <dbReference type="EMBL" id="KAK4464036.1"/>
    </source>
</evidence>
<dbReference type="InterPro" id="IPR051706">
    <property type="entry name" value="Glycosyltransferase_domain"/>
</dbReference>
<comment type="similarity">
    <text evidence="1">Belongs to the glycosyltransferase 32 family.</text>
</comment>
<dbReference type="SUPFAM" id="SSF53448">
    <property type="entry name" value="Nucleotide-diphospho-sugar transferases"/>
    <property type="match status" value="1"/>
</dbReference>
<dbReference type="EMBL" id="MU864952">
    <property type="protein sequence ID" value="KAK4464036.1"/>
    <property type="molecule type" value="Genomic_DNA"/>
</dbReference>
<evidence type="ECO:0000256" key="3">
    <source>
        <dbReference type="SAM" id="Phobius"/>
    </source>
</evidence>
<organism evidence="4 5">
    <name type="scientific">Cladorrhinum samala</name>
    <dbReference type="NCBI Taxonomy" id="585594"/>
    <lineage>
        <taxon>Eukaryota</taxon>
        <taxon>Fungi</taxon>
        <taxon>Dikarya</taxon>
        <taxon>Ascomycota</taxon>
        <taxon>Pezizomycotina</taxon>
        <taxon>Sordariomycetes</taxon>
        <taxon>Sordariomycetidae</taxon>
        <taxon>Sordariales</taxon>
        <taxon>Podosporaceae</taxon>
        <taxon>Cladorrhinum</taxon>
    </lineage>
</organism>
<reference evidence="4" key="2">
    <citation type="submission" date="2023-06" db="EMBL/GenBank/DDBJ databases">
        <authorList>
            <consortium name="Lawrence Berkeley National Laboratory"/>
            <person name="Mondo S.J."/>
            <person name="Hensen N."/>
            <person name="Bonometti L."/>
            <person name="Westerberg I."/>
            <person name="Brannstrom I.O."/>
            <person name="Guillou S."/>
            <person name="Cros-Aarteil S."/>
            <person name="Calhoun S."/>
            <person name="Haridas S."/>
            <person name="Kuo A."/>
            <person name="Pangilinan J."/>
            <person name="Riley R."/>
            <person name="Labutti K."/>
            <person name="Andreopoulos B."/>
            <person name="Lipzen A."/>
            <person name="Chen C."/>
            <person name="Yanf M."/>
            <person name="Daum C."/>
            <person name="Ng V."/>
            <person name="Clum A."/>
            <person name="Steindorff A."/>
            <person name="Ohm R."/>
            <person name="Martin F."/>
            <person name="Silar P."/>
            <person name="Natvig D."/>
            <person name="Lalanne C."/>
            <person name="Gautier V."/>
            <person name="Ament-Velasquez S.L."/>
            <person name="Kruys A."/>
            <person name="Hutchinson M.I."/>
            <person name="Powell A.J."/>
            <person name="Barry K."/>
            <person name="Miller A.N."/>
            <person name="Grigoriev I.V."/>
            <person name="Debuchy R."/>
            <person name="Gladieux P."/>
            <person name="Thoren M.H."/>
            <person name="Johannesson H."/>
        </authorList>
    </citation>
    <scope>NUCLEOTIDE SEQUENCE</scope>
    <source>
        <strain evidence="4">PSN324</strain>
    </source>
</reference>
<dbReference type="GO" id="GO:0051999">
    <property type="term" value="P:mannosyl-inositol phosphorylceramide biosynthetic process"/>
    <property type="evidence" value="ECO:0007669"/>
    <property type="project" value="TreeGrafter"/>
</dbReference>
<feature type="transmembrane region" description="Helical" evidence="3">
    <location>
        <begin position="21"/>
        <end position="39"/>
    </location>
</feature>
<keyword evidence="3" id="KW-0472">Membrane</keyword>
<protein>
    <submittedName>
        <fullName evidence="4">Glycosyltransferase</fullName>
    </submittedName>
</protein>
<dbReference type="PANTHER" id="PTHR32385">
    <property type="entry name" value="MANNOSYL PHOSPHORYLINOSITOL CERAMIDE SYNTHASE"/>
    <property type="match status" value="1"/>
</dbReference>
<gene>
    <name evidence="4" type="ORF">QBC42DRAFT_221407</name>
</gene>
<dbReference type="PANTHER" id="PTHR32385:SF15">
    <property type="entry name" value="INOSITOL PHOSPHOCERAMIDE MANNOSYLTRANSFERASE 1"/>
    <property type="match status" value="1"/>
</dbReference>
<comment type="caution">
    <text evidence="4">The sequence shown here is derived from an EMBL/GenBank/DDBJ whole genome shotgun (WGS) entry which is preliminary data.</text>
</comment>
<evidence type="ECO:0000313" key="5">
    <source>
        <dbReference type="Proteomes" id="UP001321749"/>
    </source>
</evidence>
<dbReference type="Proteomes" id="UP001321749">
    <property type="component" value="Unassembled WGS sequence"/>
</dbReference>